<name>A0AAE0PBL8_SORBR</name>
<gene>
    <name evidence="2" type="ORF">B0T20DRAFT_356940</name>
</gene>
<reference evidence="2" key="1">
    <citation type="journal article" date="2023" name="Mol. Phylogenet. Evol.">
        <title>Genome-scale phylogeny and comparative genomics of the fungal order Sordariales.</title>
        <authorList>
            <person name="Hensen N."/>
            <person name="Bonometti L."/>
            <person name="Westerberg I."/>
            <person name="Brannstrom I.O."/>
            <person name="Guillou S."/>
            <person name="Cros-Aarteil S."/>
            <person name="Calhoun S."/>
            <person name="Haridas S."/>
            <person name="Kuo A."/>
            <person name="Mondo S."/>
            <person name="Pangilinan J."/>
            <person name="Riley R."/>
            <person name="LaButti K."/>
            <person name="Andreopoulos B."/>
            <person name="Lipzen A."/>
            <person name="Chen C."/>
            <person name="Yan M."/>
            <person name="Daum C."/>
            <person name="Ng V."/>
            <person name="Clum A."/>
            <person name="Steindorff A."/>
            <person name="Ohm R.A."/>
            <person name="Martin F."/>
            <person name="Silar P."/>
            <person name="Natvig D.O."/>
            <person name="Lalanne C."/>
            <person name="Gautier V."/>
            <person name="Ament-Velasquez S.L."/>
            <person name="Kruys A."/>
            <person name="Hutchinson M.I."/>
            <person name="Powell A.J."/>
            <person name="Barry K."/>
            <person name="Miller A.N."/>
            <person name="Grigoriev I.V."/>
            <person name="Debuchy R."/>
            <person name="Gladieux P."/>
            <person name="Hiltunen Thoren M."/>
            <person name="Johannesson H."/>
        </authorList>
    </citation>
    <scope>NUCLEOTIDE SEQUENCE</scope>
    <source>
        <strain evidence="2">FGSC 1904</strain>
    </source>
</reference>
<comment type="caution">
    <text evidence="2">The sequence shown here is derived from an EMBL/GenBank/DDBJ whole genome shotgun (WGS) entry which is preliminary data.</text>
</comment>
<protein>
    <submittedName>
        <fullName evidence="2">Uncharacterized protein</fullName>
    </submittedName>
</protein>
<feature type="non-terminal residue" evidence="2">
    <location>
        <position position="1"/>
    </location>
</feature>
<dbReference type="AlphaFoldDB" id="A0AAE0PBL8"/>
<keyword evidence="3" id="KW-1185">Reference proteome</keyword>
<reference evidence="2" key="2">
    <citation type="submission" date="2023-07" db="EMBL/GenBank/DDBJ databases">
        <authorList>
            <consortium name="Lawrence Berkeley National Laboratory"/>
            <person name="Haridas S."/>
            <person name="Hensen N."/>
            <person name="Bonometti L."/>
            <person name="Westerberg I."/>
            <person name="Brannstrom I.O."/>
            <person name="Guillou S."/>
            <person name="Cros-Aarteil S."/>
            <person name="Calhoun S."/>
            <person name="Kuo A."/>
            <person name="Mondo S."/>
            <person name="Pangilinan J."/>
            <person name="Riley R."/>
            <person name="LaButti K."/>
            <person name="Andreopoulos B."/>
            <person name="Lipzen A."/>
            <person name="Chen C."/>
            <person name="Yanf M."/>
            <person name="Daum C."/>
            <person name="Ng V."/>
            <person name="Clum A."/>
            <person name="Steindorff A."/>
            <person name="Ohm R."/>
            <person name="Martin F."/>
            <person name="Silar P."/>
            <person name="Natvig D."/>
            <person name="Lalanne C."/>
            <person name="Gautier V."/>
            <person name="Ament-velasquez S.L."/>
            <person name="Kruys A."/>
            <person name="Hutchinson M.I."/>
            <person name="Powell A.J."/>
            <person name="Barry K."/>
            <person name="Miller A.N."/>
            <person name="Grigoriev I.V."/>
            <person name="Debuchy R."/>
            <person name="Gladieux P."/>
            <person name="Thoren M.H."/>
            <person name="Johannesson H."/>
        </authorList>
    </citation>
    <scope>NUCLEOTIDE SEQUENCE</scope>
    <source>
        <strain evidence="2">FGSC 1904</strain>
    </source>
</reference>
<organism evidence="2 3">
    <name type="scientific">Sordaria brevicollis</name>
    <dbReference type="NCBI Taxonomy" id="83679"/>
    <lineage>
        <taxon>Eukaryota</taxon>
        <taxon>Fungi</taxon>
        <taxon>Dikarya</taxon>
        <taxon>Ascomycota</taxon>
        <taxon>Pezizomycotina</taxon>
        <taxon>Sordariomycetes</taxon>
        <taxon>Sordariomycetidae</taxon>
        <taxon>Sordariales</taxon>
        <taxon>Sordariaceae</taxon>
        <taxon>Sordaria</taxon>
    </lineage>
</organism>
<feature type="compositionally biased region" description="Basic and acidic residues" evidence="1">
    <location>
        <begin position="43"/>
        <end position="54"/>
    </location>
</feature>
<evidence type="ECO:0000313" key="3">
    <source>
        <dbReference type="Proteomes" id="UP001281003"/>
    </source>
</evidence>
<feature type="region of interest" description="Disordered" evidence="1">
    <location>
        <begin position="37"/>
        <end position="58"/>
    </location>
</feature>
<accession>A0AAE0PBL8</accession>
<dbReference type="Proteomes" id="UP001281003">
    <property type="component" value="Unassembled WGS sequence"/>
</dbReference>
<dbReference type="EMBL" id="JAUTDP010000008">
    <property type="protein sequence ID" value="KAK3396812.1"/>
    <property type="molecule type" value="Genomic_DNA"/>
</dbReference>
<proteinExistence type="predicted"/>
<sequence length="76" mass="8607">PQSSRPDDTILPNTSPTMTLSIQFLVVISDAKLNAWRGKKQRPAADLREPHETTQYRSPCCQNSQTMRVKLLQTLP</sequence>
<evidence type="ECO:0000256" key="1">
    <source>
        <dbReference type="SAM" id="MobiDB-lite"/>
    </source>
</evidence>
<evidence type="ECO:0000313" key="2">
    <source>
        <dbReference type="EMBL" id="KAK3396812.1"/>
    </source>
</evidence>